<proteinExistence type="predicted"/>
<comment type="caution">
    <text evidence="1">The sequence shown here is derived from an EMBL/GenBank/DDBJ whole genome shotgun (WGS) entry which is preliminary data.</text>
</comment>
<name>A0A540LQC2_MALBA</name>
<gene>
    <name evidence="1" type="ORF">C1H46_025760</name>
</gene>
<accession>A0A540LQC2</accession>
<protein>
    <submittedName>
        <fullName evidence="1">Uncharacterized protein</fullName>
    </submittedName>
</protein>
<reference evidence="1 2" key="1">
    <citation type="journal article" date="2019" name="G3 (Bethesda)">
        <title>Sequencing of a Wild Apple (Malus baccata) Genome Unravels the Differences Between Cultivated and Wild Apple Species Regarding Disease Resistance and Cold Tolerance.</title>
        <authorList>
            <person name="Chen X."/>
        </authorList>
    </citation>
    <scope>NUCLEOTIDE SEQUENCE [LARGE SCALE GENOMIC DNA]</scope>
    <source>
        <strain evidence="2">cv. Shandingzi</strain>
        <tissue evidence="1">Leaves</tissue>
    </source>
</reference>
<evidence type="ECO:0000313" key="2">
    <source>
        <dbReference type="Proteomes" id="UP000315295"/>
    </source>
</evidence>
<sequence>MLSHQIWGGHGSCKPTSTKSLQIYVMSAAVFAKDRYSASVEDHATVGCFLALKLMSELPKNIQKPLVDLLSM</sequence>
<evidence type="ECO:0000313" key="1">
    <source>
        <dbReference type="EMBL" id="TQD88686.1"/>
    </source>
</evidence>
<keyword evidence="2" id="KW-1185">Reference proteome</keyword>
<dbReference type="Proteomes" id="UP000315295">
    <property type="component" value="Unassembled WGS sequence"/>
</dbReference>
<organism evidence="1 2">
    <name type="scientific">Malus baccata</name>
    <name type="common">Siberian crab apple</name>
    <name type="synonym">Pyrus baccata</name>
    <dbReference type="NCBI Taxonomy" id="106549"/>
    <lineage>
        <taxon>Eukaryota</taxon>
        <taxon>Viridiplantae</taxon>
        <taxon>Streptophyta</taxon>
        <taxon>Embryophyta</taxon>
        <taxon>Tracheophyta</taxon>
        <taxon>Spermatophyta</taxon>
        <taxon>Magnoliopsida</taxon>
        <taxon>eudicotyledons</taxon>
        <taxon>Gunneridae</taxon>
        <taxon>Pentapetalae</taxon>
        <taxon>rosids</taxon>
        <taxon>fabids</taxon>
        <taxon>Rosales</taxon>
        <taxon>Rosaceae</taxon>
        <taxon>Amygdaloideae</taxon>
        <taxon>Maleae</taxon>
        <taxon>Malus</taxon>
    </lineage>
</organism>
<dbReference type="AlphaFoldDB" id="A0A540LQC2"/>
<dbReference type="EMBL" id="VIEB01000503">
    <property type="protein sequence ID" value="TQD88686.1"/>
    <property type="molecule type" value="Genomic_DNA"/>
</dbReference>